<feature type="domain" description="DUF3496" evidence="1">
    <location>
        <begin position="3"/>
        <end position="109"/>
    </location>
</feature>
<dbReference type="Proteomes" id="UP000233100">
    <property type="component" value="Unplaced"/>
</dbReference>
<protein>
    <recommendedName>
        <fullName evidence="1">DUF3496 domain-containing protein</fullName>
    </recommendedName>
</protein>
<dbReference type="Ensembl" id="ENSMFAT00000072558.1">
    <property type="protein sequence ID" value="ENSMFAP00000057263.1"/>
    <property type="gene ID" value="ENSMFAG00000052467.1"/>
</dbReference>
<dbReference type="AlphaFoldDB" id="A0A7N9D4P2"/>
<name>A0A7N9D4P2_MACFA</name>
<dbReference type="InterPro" id="IPR021885">
    <property type="entry name" value="DUF3496"/>
</dbReference>
<reference evidence="2" key="1">
    <citation type="submission" date="2025-08" db="UniProtKB">
        <authorList>
            <consortium name="Ensembl"/>
        </authorList>
    </citation>
    <scope>IDENTIFICATION</scope>
</reference>
<dbReference type="Pfam" id="PF12001">
    <property type="entry name" value="DUF3496"/>
    <property type="match status" value="1"/>
</dbReference>
<keyword evidence="3" id="KW-1185">Reference proteome</keyword>
<evidence type="ECO:0000313" key="2">
    <source>
        <dbReference type="Ensembl" id="ENSMFAP00000057263.1"/>
    </source>
</evidence>
<dbReference type="GeneTree" id="ENSGT00940000162459"/>
<sequence>MQSQMELIIENLEFQLYKANTSQADYTTAELETYKKLHLEELKARESLSDKLSKPKEILADVSTKLLQENEWSRSLFTSHTTRPVLESPCNGNLNDNLDLNRIHIPRETLMIPTSSSLSSNIRMENDLSKVRYSIVFSLVVRLLI</sequence>
<reference evidence="2" key="2">
    <citation type="submission" date="2025-09" db="UniProtKB">
        <authorList>
            <consortium name="Ensembl"/>
        </authorList>
    </citation>
    <scope>IDENTIFICATION</scope>
</reference>
<accession>A0A7N9D4P2</accession>
<evidence type="ECO:0000313" key="3">
    <source>
        <dbReference type="Proteomes" id="UP000233100"/>
    </source>
</evidence>
<organism evidence="2 3">
    <name type="scientific">Macaca fascicularis</name>
    <name type="common">Crab-eating macaque</name>
    <name type="synonym">Cynomolgus monkey</name>
    <dbReference type="NCBI Taxonomy" id="9541"/>
    <lineage>
        <taxon>Eukaryota</taxon>
        <taxon>Metazoa</taxon>
        <taxon>Chordata</taxon>
        <taxon>Craniata</taxon>
        <taxon>Vertebrata</taxon>
        <taxon>Euteleostomi</taxon>
        <taxon>Mammalia</taxon>
        <taxon>Eutheria</taxon>
        <taxon>Euarchontoglires</taxon>
        <taxon>Primates</taxon>
        <taxon>Haplorrhini</taxon>
        <taxon>Catarrhini</taxon>
        <taxon>Cercopithecidae</taxon>
        <taxon>Cercopithecinae</taxon>
        <taxon>Macaca</taxon>
    </lineage>
</organism>
<proteinExistence type="predicted"/>
<evidence type="ECO:0000259" key="1">
    <source>
        <dbReference type="Pfam" id="PF12001"/>
    </source>
</evidence>